<dbReference type="PANTHER" id="PTHR30250:SF26">
    <property type="entry name" value="PSMA PROTEIN"/>
    <property type="match status" value="1"/>
</dbReference>
<name>A0A0T5Z3E0_9GAMM</name>
<keyword evidence="4 6" id="KW-1133">Transmembrane helix</keyword>
<dbReference type="PANTHER" id="PTHR30250">
    <property type="entry name" value="PST FAMILY PREDICTED COLANIC ACID TRANSPORTER"/>
    <property type="match status" value="1"/>
</dbReference>
<comment type="caution">
    <text evidence="8">The sequence shown here is derived from an EMBL/GenBank/DDBJ whole genome shotgun (WGS) entry which is preliminary data.</text>
</comment>
<evidence type="ECO:0000256" key="5">
    <source>
        <dbReference type="ARBA" id="ARBA00023136"/>
    </source>
</evidence>
<feature type="transmembrane region" description="Helical" evidence="6">
    <location>
        <begin position="198"/>
        <end position="220"/>
    </location>
</feature>
<evidence type="ECO:0000256" key="3">
    <source>
        <dbReference type="ARBA" id="ARBA00022692"/>
    </source>
</evidence>
<evidence type="ECO:0000256" key="6">
    <source>
        <dbReference type="SAM" id="Phobius"/>
    </source>
</evidence>
<feature type="transmembrane region" description="Helical" evidence="6">
    <location>
        <begin position="479"/>
        <end position="499"/>
    </location>
</feature>
<dbReference type="Proteomes" id="UP000051276">
    <property type="component" value="Unassembled WGS sequence"/>
</dbReference>
<reference evidence="9 10" key="1">
    <citation type="submission" date="2015-11" db="EMBL/GenBank/DDBJ databases">
        <title>The genome of Candidatus Endoriftia persephone in Ridgeia piscesae and population structure of the North Eastern Pacific vestimentiferan symbionts.</title>
        <authorList>
            <person name="Perez M."/>
            <person name="Juniper K.S."/>
        </authorList>
    </citation>
    <scope>NUCLEOTIDE SEQUENCE [LARGE SCALE GENOMIC DNA]</scope>
    <source>
        <strain evidence="8">Ind10</strain>
        <strain evidence="7">Ind11</strain>
    </source>
</reference>
<feature type="transmembrane region" description="Helical" evidence="6">
    <location>
        <begin position="350"/>
        <end position="368"/>
    </location>
</feature>
<dbReference type="Proteomes" id="UP000051634">
    <property type="component" value="Unassembled WGS sequence"/>
</dbReference>
<evidence type="ECO:0000313" key="8">
    <source>
        <dbReference type="EMBL" id="KRT57434.1"/>
    </source>
</evidence>
<dbReference type="EMBL" id="LMXI01000540">
    <property type="protein sequence ID" value="KRT57434.1"/>
    <property type="molecule type" value="Genomic_DNA"/>
</dbReference>
<sequence length="516" mass="56497">MSESNSQKGSDVTGRQSLLKNTLVSWAGHLVFIIAGFIMPRIIDDTIGQSALGIWDFGWSIVSYLRISGLGFTSSVTRYVGTYRAAGEFDKLRGAVTTVAFIQVCMALLVATAVIGLYFLLPTQFADKLAGHTEEAQWVVLFLGLGFSFELALQTSRGVITGYHKWGLQNGIASGFYTLNVICMIIALKLGGGLKEIAMVYFIVTLMAELTRVTVVFKVCPEMRIAPKLASMAHAKTMFNFGGKTLITDLVPILSIQTVYIFLLSNLGPASLAVFARPFSLIRHVETFMKKFAHVLVPTVGAVQQSGKLKELQDLLFSAAKYAAALALTMMIPFVVFGDVLMQVWMGSDYVNIPLIVLLGCGFFLPISQQPSFRFLMGMNEHGYIAMRAALAFVASLSIGIPILDSIGWSLDRAAWIVLVPELLAYGILVPIHASRVLQIPLWRYLHRAFGVPLLCALPYLLTLLGIKMAMPESPVSAMGYGALAGGLVLFVMFWLLLFPEKVKRKFQKLLPAAAR</sequence>
<feature type="transmembrane region" description="Helical" evidence="6">
    <location>
        <begin position="136"/>
        <end position="153"/>
    </location>
</feature>
<keyword evidence="2" id="KW-1003">Cell membrane</keyword>
<dbReference type="OrthoDB" id="5751261at2"/>
<evidence type="ECO:0000313" key="7">
    <source>
        <dbReference type="EMBL" id="KRT56011.1"/>
    </source>
</evidence>
<dbReference type="AlphaFoldDB" id="A0A0T5Z3E0"/>
<evidence type="ECO:0000256" key="2">
    <source>
        <dbReference type="ARBA" id="ARBA00022475"/>
    </source>
</evidence>
<comment type="subcellular location">
    <subcellularLocation>
        <location evidence="1">Cell membrane</location>
        <topology evidence="1">Multi-pass membrane protein</topology>
    </subcellularLocation>
</comment>
<evidence type="ECO:0000256" key="4">
    <source>
        <dbReference type="ARBA" id="ARBA00022989"/>
    </source>
</evidence>
<dbReference type="STRING" id="54398.Ga0074115_12933"/>
<accession>A0A0T5Z3E0</accession>
<feature type="transmembrane region" description="Helical" evidence="6">
    <location>
        <begin position="315"/>
        <end position="338"/>
    </location>
</feature>
<feature type="transmembrane region" description="Helical" evidence="6">
    <location>
        <begin position="445"/>
        <end position="467"/>
    </location>
</feature>
<keyword evidence="3 6" id="KW-0812">Transmembrane</keyword>
<feature type="transmembrane region" description="Helical" evidence="6">
    <location>
        <begin position="174"/>
        <end position="192"/>
    </location>
</feature>
<evidence type="ECO:0000313" key="9">
    <source>
        <dbReference type="Proteomes" id="UP000051276"/>
    </source>
</evidence>
<dbReference type="RefSeq" id="WP_057956668.1">
    <property type="nucleotide sequence ID" value="NZ_KQ556947.1"/>
</dbReference>
<organism evidence="8 9">
    <name type="scientific">endosymbiont of Ridgeia piscesae</name>
    <dbReference type="NCBI Taxonomy" id="54398"/>
    <lineage>
        <taxon>Bacteria</taxon>
        <taxon>Pseudomonadati</taxon>
        <taxon>Pseudomonadota</taxon>
        <taxon>Gammaproteobacteria</taxon>
        <taxon>sulfur-oxidizing symbionts</taxon>
    </lineage>
</organism>
<feature type="transmembrane region" description="Helical" evidence="6">
    <location>
        <begin position="92"/>
        <end position="121"/>
    </location>
</feature>
<dbReference type="InterPro" id="IPR050833">
    <property type="entry name" value="Poly_Biosynth_Transport"/>
</dbReference>
<protein>
    <submittedName>
        <fullName evidence="8">Membrane protein involved in the export of O-antigen and teichoic acid</fullName>
    </submittedName>
</protein>
<feature type="transmembrane region" description="Helical" evidence="6">
    <location>
        <begin position="63"/>
        <end position="80"/>
    </location>
</feature>
<feature type="transmembrane region" description="Helical" evidence="6">
    <location>
        <begin position="389"/>
        <end position="408"/>
    </location>
</feature>
<dbReference type="GO" id="GO:0005886">
    <property type="term" value="C:plasma membrane"/>
    <property type="evidence" value="ECO:0007669"/>
    <property type="project" value="UniProtKB-SubCell"/>
</dbReference>
<evidence type="ECO:0000313" key="10">
    <source>
        <dbReference type="Proteomes" id="UP000051634"/>
    </source>
</evidence>
<gene>
    <name evidence="7" type="ORF">Ga0074115_12933</name>
    <name evidence="8" type="ORF">Ga0076813_11544</name>
</gene>
<feature type="transmembrane region" description="Helical" evidence="6">
    <location>
        <begin position="414"/>
        <end position="433"/>
    </location>
</feature>
<feature type="transmembrane region" description="Helical" evidence="6">
    <location>
        <begin position="23"/>
        <end position="43"/>
    </location>
</feature>
<evidence type="ECO:0000256" key="1">
    <source>
        <dbReference type="ARBA" id="ARBA00004651"/>
    </source>
</evidence>
<keyword evidence="10" id="KW-1185">Reference proteome</keyword>
<proteinExistence type="predicted"/>
<dbReference type="EMBL" id="LDXT01000068">
    <property type="protein sequence ID" value="KRT56011.1"/>
    <property type="molecule type" value="Genomic_DNA"/>
</dbReference>
<keyword evidence="5 6" id="KW-0472">Membrane</keyword>